<keyword evidence="4 5" id="KW-0206">Cytoskeleton</keyword>
<dbReference type="GO" id="GO:0043015">
    <property type="term" value="F:gamma-tubulin binding"/>
    <property type="evidence" value="ECO:0007669"/>
    <property type="project" value="InterPro"/>
</dbReference>
<dbReference type="GO" id="GO:0051321">
    <property type="term" value="P:meiotic cell cycle"/>
    <property type="evidence" value="ECO:0007669"/>
    <property type="project" value="TreeGrafter"/>
</dbReference>
<comment type="similarity">
    <text evidence="1 5">Belongs to the TUBGCP family.</text>
</comment>
<evidence type="ECO:0000259" key="6">
    <source>
        <dbReference type="Pfam" id="PF04130"/>
    </source>
</evidence>
<dbReference type="GO" id="GO:0031122">
    <property type="term" value="P:cytoplasmic microtubule organization"/>
    <property type="evidence" value="ECO:0007669"/>
    <property type="project" value="TreeGrafter"/>
</dbReference>
<reference evidence="8" key="1">
    <citation type="submission" date="2022-01" db="EMBL/GenBank/DDBJ databases">
        <title>Genome Sequence Resource for Two Populations of Ditylenchus destructor, the Migratory Endoparasitic Phytonematode.</title>
        <authorList>
            <person name="Zhang H."/>
            <person name="Lin R."/>
            <person name="Xie B."/>
        </authorList>
    </citation>
    <scope>NUCLEOTIDE SEQUENCE</scope>
    <source>
        <strain evidence="8">BazhouSP</strain>
    </source>
</reference>
<comment type="subcellular location">
    <subcellularLocation>
        <location evidence="5">Cytoplasm</location>
        <location evidence="5">Cytoskeleton</location>
        <location evidence="5">Microtubule organizing center</location>
    </subcellularLocation>
</comment>
<evidence type="ECO:0000259" key="7">
    <source>
        <dbReference type="Pfam" id="PF17681"/>
    </source>
</evidence>
<dbReference type="GO" id="GO:0007020">
    <property type="term" value="P:microtubule nucleation"/>
    <property type="evidence" value="ECO:0007669"/>
    <property type="project" value="InterPro"/>
</dbReference>
<organism evidence="8 9">
    <name type="scientific">Ditylenchus destructor</name>
    <dbReference type="NCBI Taxonomy" id="166010"/>
    <lineage>
        <taxon>Eukaryota</taxon>
        <taxon>Metazoa</taxon>
        <taxon>Ecdysozoa</taxon>
        <taxon>Nematoda</taxon>
        <taxon>Chromadorea</taxon>
        <taxon>Rhabditida</taxon>
        <taxon>Tylenchina</taxon>
        <taxon>Tylenchomorpha</taxon>
        <taxon>Sphaerularioidea</taxon>
        <taxon>Anguinidae</taxon>
        <taxon>Anguininae</taxon>
        <taxon>Ditylenchus</taxon>
    </lineage>
</organism>
<evidence type="ECO:0000256" key="4">
    <source>
        <dbReference type="ARBA" id="ARBA00023212"/>
    </source>
</evidence>
<accession>A0AAD4R499</accession>
<dbReference type="InterPro" id="IPR040457">
    <property type="entry name" value="GCP_C"/>
</dbReference>
<dbReference type="GO" id="GO:0051225">
    <property type="term" value="P:spindle assembly"/>
    <property type="evidence" value="ECO:0007669"/>
    <property type="project" value="TreeGrafter"/>
</dbReference>
<keyword evidence="3 5" id="KW-0493">Microtubule</keyword>
<dbReference type="InterPro" id="IPR041470">
    <property type="entry name" value="GCP_N"/>
</dbReference>
<feature type="domain" description="Gamma tubulin complex component C-terminal" evidence="6">
    <location>
        <begin position="448"/>
        <end position="598"/>
    </location>
</feature>
<comment type="caution">
    <text evidence="8">The sequence shown here is derived from an EMBL/GenBank/DDBJ whole genome shotgun (WGS) entry which is preliminary data.</text>
</comment>
<evidence type="ECO:0000256" key="5">
    <source>
        <dbReference type="RuleBase" id="RU363050"/>
    </source>
</evidence>
<dbReference type="InterPro" id="IPR007259">
    <property type="entry name" value="GCP"/>
</dbReference>
<dbReference type="GO" id="GO:0000278">
    <property type="term" value="P:mitotic cell cycle"/>
    <property type="evidence" value="ECO:0007669"/>
    <property type="project" value="TreeGrafter"/>
</dbReference>
<keyword evidence="2 5" id="KW-0963">Cytoplasm</keyword>
<dbReference type="Pfam" id="PF04130">
    <property type="entry name" value="GCP_C_terminal"/>
    <property type="match status" value="1"/>
</dbReference>
<dbReference type="GO" id="GO:0000930">
    <property type="term" value="C:gamma-tubulin complex"/>
    <property type="evidence" value="ECO:0007669"/>
    <property type="project" value="TreeGrafter"/>
</dbReference>
<evidence type="ECO:0000256" key="2">
    <source>
        <dbReference type="ARBA" id="ARBA00022490"/>
    </source>
</evidence>
<dbReference type="GO" id="GO:0005874">
    <property type="term" value="C:microtubule"/>
    <property type="evidence" value="ECO:0007669"/>
    <property type="project" value="UniProtKB-KW"/>
</dbReference>
<evidence type="ECO:0000256" key="1">
    <source>
        <dbReference type="ARBA" id="ARBA00010337"/>
    </source>
</evidence>
<evidence type="ECO:0000256" key="3">
    <source>
        <dbReference type="ARBA" id="ARBA00022701"/>
    </source>
</evidence>
<dbReference type="PANTHER" id="PTHR19302:SF33">
    <property type="entry name" value="GAMMA-TUBULIN COMPLEX COMPONENT 5"/>
    <property type="match status" value="1"/>
</dbReference>
<proteinExistence type="inferred from homology"/>
<evidence type="ECO:0000313" key="8">
    <source>
        <dbReference type="EMBL" id="KAI1721000.1"/>
    </source>
</evidence>
<dbReference type="InterPro" id="IPR042241">
    <property type="entry name" value="GCP_C_sf"/>
</dbReference>
<dbReference type="Gene3D" id="1.20.120.1900">
    <property type="entry name" value="Gamma-tubulin complex, C-terminal domain"/>
    <property type="match status" value="1"/>
</dbReference>
<name>A0AAD4R499_9BILA</name>
<dbReference type="EMBL" id="JAKKPZ010000005">
    <property type="protein sequence ID" value="KAI1721000.1"/>
    <property type="molecule type" value="Genomic_DNA"/>
</dbReference>
<dbReference type="Proteomes" id="UP001201812">
    <property type="component" value="Unassembled WGS sequence"/>
</dbReference>
<dbReference type="GO" id="GO:0051011">
    <property type="term" value="F:microtubule minus-end binding"/>
    <property type="evidence" value="ECO:0007669"/>
    <property type="project" value="TreeGrafter"/>
</dbReference>
<feature type="domain" description="Gamma tubulin complex component protein N-terminal" evidence="7">
    <location>
        <begin position="71"/>
        <end position="369"/>
    </location>
</feature>
<protein>
    <recommendedName>
        <fullName evidence="5">Gamma-tubulin complex component</fullName>
    </recommendedName>
</protein>
<evidence type="ECO:0000313" key="9">
    <source>
        <dbReference type="Proteomes" id="UP001201812"/>
    </source>
</evidence>
<dbReference type="AlphaFoldDB" id="A0AAD4R499"/>
<dbReference type="Pfam" id="PF17681">
    <property type="entry name" value="GCP_N_terminal"/>
    <property type="match status" value="1"/>
</dbReference>
<gene>
    <name evidence="8" type="ORF">DdX_05252</name>
</gene>
<dbReference type="PANTHER" id="PTHR19302">
    <property type="entry name" value="GAMMA TUBULIN COMPLEX PROTEIN"/>
    <property type="match status" value="1"/>
</dbReference>
<sequence length="654" mass="76703">MSSSVTSNTQTSDELVLHSWKKKRRILVLELVDFSLHDYEVFHVPNNPIRSMHRLSMKGIKPTEQERIFFDDFIHLCRGSNTRSIQCEQDENGALFFTPSEDCDDNVKRWLLRCFDPMLKNLFELELCISRLRSDKTRGPVVLSFCSIVLKYLRKNFHQALNELEKLQCKNLLTLHRKCNDLNSDLRPLMNIAKEIEKFDLVGGELINKLFDETQSDHNSRVVDLLKNVISLALKRYCEVIYEWISQCTLTFDLAHEFFIWDLEKCKEPRTLTRNDFVEPWDGTEFGKRFVIIDETCPDIFQPVKDDIINTGMYLYTMKSQRADLDMLMSQLNLDSDTFRNKTISEMRGAIRDVYEKCAINILNHLVQKFDIQNLALRLPNYYLGMNSTWIEELVVLYEDEGLSASEPEKFTTVLLRCLLDKALDNDWLRDDPFRKRIILEPIGTRQGDDPLQFDVKLNGDATLCLAVPNKILILYQKMFRLSFLMQRARYLLHKKRFSDPNFAPQRDELVTMFLLIRFVHVYHNFIFSTVAEDTYKEFRQKLTEVKNLTELVDVQFNFLEDLFERSHIRVNSSGFADCVMKLITLASNYARNEISFTELNTQAGPVVYAMKKVMEKGEYSNLKHLLFGGNSYKREGKKEPLWMSLRHIDASIQ</sequence>
<keyword evidence="9" id="KW-1185">Reference proteome</keyword>
<dbReference type="GO" id="GO:0000922">
    <property type="term" value="C:spindle pole"/>
    <property type="evidence" value="ECO:0007669"/>
    <property type="project" value="InterPro"/>
</dbReference>